<dbReference type="RefSeq" id="XP_065664642.1">
    <property type="nucleotide sequence ID" value="XM_065808570.1"/>
</dbReference>
<dbReference type="InterPro" id="IPR052709">
    <property type="entry name" value="Transposase-MT_Hybrid"/>
</dbReference>
<name>A0ABM4CRX6_HYDVU</name>
<gene>
    <name evidence="2" type="primary">LOC136086279</name>
</gene>
<dbReference type="Proteomes" id="UP001652625">
    <property type="component" value="Chromosome 10"/>
</dbReference>
<evidence type="ECO:0000313" key="1">
    <source>
        <dbReference type="Proteomes" id="UP001652625"/>
    </source>
</evidence>
<evidence type="ECO:0000313" key="2">
    <source>
        <dbReference type="RefSeq" id="XP_065664642.1"/>
    </source>
</evidence>
<keyword evidence="1" id="KW-1185">Reference proteome</keyword>
<dbReference type="PANTHER" id="PTHR46060:SF1">
    <property type="entry name" value="MARINER MOS1 TRANSPOSASE-LIKE PROTEIN"/>
    <property type="match status" value="1"/>
</dbReference>
<organism evidence="1 2">
    <name type="scientific">Hydra vulgaris</name>
    <name type="common">Hydra</name>
    <name type="synonym">Hydra attenuata</name>
    <dbReference type="NCBI Taxonomy" id="6087"/>
    <lineage>
        <taxon>Eukaryota</taxon>
        <taxon>Metazoa</taxon>
        <taxon>Cnidaria</taxon>
        <taxon>Hydrozoa</taxon>
        <taxon>Hydroidolina</taxon>
        <taxon>Anthoathecata</taxon>
        <taxon>Aplanulata</taxon>
        <taxon>Hydridae</taxon>
        <taxon>Hydra</taxon>
    </lineage>
</organism>
<dbReference type="GeneID" id="136086279"/>
<reference evidence="2" key="1">
    <citation type="submission" date="2025-08" db="UniProtKB">
        <authorList>
            <consortium name="RefSeq"/>
        </authorList>
    </citation>
    <scope>IDENTIFICATION</scope>
</reference>
<protein>
    <submittedName>
        <fullName evidence="2">Protein GVQW3-like</fullName>
    </submittedName>
</protein>
<dbReference type="PANTHER" id="PTHR46060">
    <property type="entry name" value="MARINER MOS1 TRANSPOSASE-LIKE PROTEIN"/>
    <property type="match status" value="1"/>
</dbReference>
<proteinExistence type="predicted"/>
<accession>A0ABM4CRX6</accession>
<sequence>MKKFEYRAYIKTRGLLGVSAQAITDELVLVHGDQASKYSTVVKWATLFKDGRENLEDDPRSGHPQTTYAAENIERVRAIIEENPHATHNIIKALTSINRFTINEIIHNALKKKKLTSRWRPHELTNQNRKNGVEA</sequence>